<feature type="domain" description="Peptidase S49" evidence="8">
    <location>
        <begin position="122"/>
        <end position="272"/>
    </location>
</feature>
<gene>
    <name evidence="9" type="ORF">AFM12_09585</name>
</gene>
<dbReference type="RefSeq" id="WP_055147211.1">
    <property type="nucleotide sequence ID" value="NZ_JXSZ01000006.1"/>
</dbReference>
<dbReference type="InterPro" id="IPR029045">
    <property type="entry name" value="ClpP/crotonase-like_dom_sf"/>
</dbReference>
<dbReference type="CDD" id="cd07023">
    <property type="entry name" value="S49_Sppa_N_C"/>
    <property type="match status" value="1"/>
</dbReference>
<keyword evidence="10" id="KW-1185">Reference proteome</keyword>
<evidence type="ECO:0000313" key="9">
    <source>
        <dbReference type="EMBL" id="KPM48816.1"/>
    </source>
</evidence>
<evidence type="ECO:0000256" key="6">
    <source>
        <dbReference type="ARBA" id="ARBA00023136"/>
    </source>
</evidence>
<dbReference type="InterPro" id="IPR047217">
    <property type="entry name" value="S49_SppA_67K_type_N"/>
</dbReference>
<feature type="domain" description="Peptidase S49" evidence="8">
    <location>
        <begin position="368"/>
        <end position="518"/>
    </location>
</feature>
<sequence length="584" mass="64433">MLQFFKYVLATIVGLFAFFILSIMLLGAIGSAFSSGSNVTEVKENSVLKLELNRQIVENAPSEDPFEGLFQSSNLKVGLIDLKEAIANAKLDPNIEGIYLKAEYPVAGISTLEELRNALIDFKESGKFIYTYGEVMSEPAVYLNSVADRIFLPEVGDIEFNGLSAQISFMKGLFDKIGVEPVIFRVGEYKSAVEPYVRTNMSPENKEQISSYVNSIGNHIYAQVAESRGLTVDEINETLNNPVGSAEEALEKKLITDIGYYDQFEDALREKLGLGVGDKISMVGIKSYGKAKKYVESGDRNNRIAVIIGQGTIYSGEGDSESIGSDSWIEELRKAAKDRKVKAIVLRINSGGGSALASDMMWREIELAKKEKPVYASMGDYAASGGYYMAMPCDTIVANPTTVTGSIGIFGMLFNAQELMNNKLGITFDGVETHEHSNFPSMVSDMPQAEKNMIQRMVNQGYERFTSKAAEGRNMEVEHLKSLAGGRVWTGLQAKENGLVDVLGGLEDAVELAAKRTGIEDDYQVRYYPKAKSELEIVMEKISEQSQVSLSKKLGALAPYLDEFNRLIKSDHLQAKLPYEVIWE</sequence>
<dbReference type="NCBIfam" id="TIGR00705">
    <property type="entry name" value="SppA_67K"/>
    <property type="match status" value="1"/>
</dbReference>
<name>A0A0P7C3E7_9BACT</name>
<dbReference type="GO" id="GO:0016020">
    <property type="term" value="C:membrane"/>
    <property type="evidence" value="ECO:0007669"/>
    <property type="project" value="UniProtKB-SubCell"/>
</dbReference>
<evidence type="ECO:0000256" key="2">
    <source>
        <dbReference type="ARBA" id="ARBA00008683"/>
    </source>
</evidence>
<dbReference type="OrthoDB" id="9764363at2"/>
<reference evidence="9 10" key="1">
    <citation type="submission" date="2015-07" db="EMBL/GenBank/DDBJ databases">
        <title>The draft genome sequence of Leadbetterella sp. JN14-9.</title>
        <authorList>
            <person name="Liu Y."/>
            <person name="Du J."/>
            <person name="Shao Z."/>
        </authorList>
    </citation>
    <scope>NUCLEOTIDE SEQUENCE [LARGE SCALE GENOMIC DNA]</scope>
    <source>
        <strain evidence="9 10">JN14-9</strain>
    </source>
</reference>
<evidence type="ECO:0000256" key="3">
    <source>
        <dbReference type="ARBA" id="ARBA00022670"/>
    </source>
</evidence>
<dbReference type="Pfam" id="PF01343">
    <property type="entry name" value="Peptidase_S49"/>
    <property type="match status" value="2"/>
</dbReference>
<dbReference type="PANTHER" id="PTHR33209:SF1">
    <property type="entry name" value="PEPTIDASE S49 DOMAIN-CONTAINING PROTEIN"/>
    <property type="match status" value="1"/>
</dbReference>
<evidence type="ECO:0000256" key="5">
    <source>
        <dbReference type="ARBA" id="ARBA00022825"/>
    </source>
</evidence>
<evidence type="ECO:0000259" key="8">
    <source>
        <dbReference type="Pfam" id="PF01343"/>
    </source>
</evidence>
<evidence type="ECO:0000256" key="7">
    <source>
        <dbReference type="PIRSR" id="PIRSR001217-1"/>
    </source>
</evidence>
<dbReference type="Gene3D" id="3.90.226.10">
    <property type="entry name" value="2-enoyl-CoA Hydratase, Chain A, domain 1"/>
    <property type="match status" value="3"/>
</dbReference>
<organism evidence="9 10">
    <name type="scientific">Jiulongibacter sediminis</name>
    <dbReference type="NCBI Taxonomy" id="1605367"/>
    <lineage>
        <taxon>Bacteria</taxon>
        <taxon>Pseudomonadati</taxon>
        <taxon>Bacteroidota</taxon>
        <taxon>Cytophagia</taxon>
        <taxon>Cytophagales</taxon>
        <taxon>Leadbetterellaceae</taxon>
        <taxon>Jiulongibacter</taxon>
    </lineage>
</organism>
<keyword evidence="3" id="KW-0645">Protease</keyword>
<dbReference type="Proteomes" id="UP000050454">
    <property type="component" value="Unassembled WGS sequence"/>
</dbReference>
<accession>A0A0P7C3E7</accession>
<dbReference type="AlphaFoldDB" id="A0A0P7C3E7"/>
<keyword evidence="6" id="KW-0472">Membrane</keyword>
<proteinExistence type="inferred from homology"/>
<feature type="active site" description="Nucleophile" evidence="7">
    <location>
        <position position="384"/>
    </location>
</feature>
<dbReference type="PIRSF" id="PIRSF001217">
    <property type="entry name" value="Protease_4_SppA"/>
    <property type="match status" value="1"/>
</dbReference>
<dbReference type="EMBL" id="LGTQ01000006">
    <property type="protein sequence ID" value="KPM48816.1"/>
    <property type="molecule type" value="Genomic_DNA"/>
</dbReference>
<dbReference type="PATRIC" id="fig|1605367.3.peg.3302"/>
<comment type="subcellular location">
    <subcellularLocation>
        <location evidence="1">Membrane</location>
    </subcellularLocation>
</comment>
<dbReference type="GO" id="GO:0006465">
    <property type="term" value="P:signal peptide processing"/>
    <property type="evidence" value="ECO:0007669"/>
    <property type="project" value="InterPro"/>
</dbReference>
<dbReference type="SUPFAM" id="SSF52096">
    <property type="entry name" value="ClpP/crotonase"/>
    <property type="match status" value="2"/>
</dbReference>
<feature type="active site" description="Proton donor/acceptor" evidence="7">
    <location>
        <position position="190"/>
    </location>
</feature>
<keyword evidence="5" id="KW-0720">Serine protease</keyword>
<dbReference type="InterPro" id="IPR047272">
    <property type="entry name" value="S49_SppA_C"/>
</dbReference>
<dbReference type="NCBIfam" id="TIGR00706">
    <property type="entry name" value="SppA_dom"/>
    <property type="match status" value="1"/>
</dbReference>
<keyword evidence="4" id="KW-0378">Hydrolase</keyword>
<dbReference type="GO" id="GO:0008236">
    <property type="term" value="F:serine-type peptidase activity"/>
    <property type="evidence" value="ECO:0007669"/>
    <property type="project" value="UniProtKB-KW"/>
</dbReference>
<dbReference type="Gene3D" id="6.20.330.10">
    <property type="match status" value="1"/>
</dbReference>
<dbReference type="InterPro" id="IPR002142">
    <property type="entry name" value="Peptidase_S49"/>
</dbReference>
<dbReference type="STRING" id="1605367.AFM12_09585"/>
<dbReference type="CDD" id="cd07018">
    <property type="entry name" value="S49_SppA_67K_type"/>
    <property type="match status" value="1"/>
</dbReference>
<evidence type="ECO:0000256" key="1">
    <source>
        <dbReference type="ARBA" id="ARBA00004370"/>
    </source>
</evidence>
<dbReference type="InterPro" id="IPR004635">
    <property type="entry name" value="Pept_S49_SppA"/>
</dbReference>
<evidence type="ECO:0000313" key="10">
    <source>
        <dbReference type="Proteomes" id="UP000050454"/>
    </source>
</evidence>
<comment type="caution">
    <text evidence="9">The sequence shown here is derived from an EMBL/GenBank/DDBJ whole genome shotgun (WGS) entry which is preliminary data.</text>
</comment>
<protein>
    <submittedName>
        <fullName evidence="9">Signal peptidase</fullName>
    </submittedName>
</protein>
<comment type="similarity">
    <text evidence="2">Belongs to the peptidase S49 family.</text>
</comment>
<evidence type="ECO:0000256" key="4">
    <source>
        <dbReference type="ARBA" id="ARBA00022801"/>
    </source>
</evidence>
<dbReference type="PANTHER" id="PTHR33209">
    <property type="entry name" value="PROTEASE 4"/>
    <property type="match status" value="1"/>
</dbReference>
<dbReference type="InterPro" id="IPR004634">
    <property type="entry name" value="Pept_S49_pIV"/>
</dbReference>